<sequence length="65" mass="7016">MSPPDTNLEVQKRRHKPALWGIVAVVIFAAILLFGLLVVLAERGNAPQGADTQIEFPVLPTPPSD</sequence>
<gene>
    <name evidence="2" type="ORF">KUH32_01260</name>
</gene>
<organism evidence="2 3">
    <name type="scientific">Thalassococcus arenae</name>
    <dbReference type="NCBI Taxonomy" id="2851652"/>
    <lineage>
        <taxon>Bacteria</taxon>
        <taxon>Pseudomonadati</taxon>
        <taxon>Pseudomonadota</taxon>
        <taxon>Alphaproteobacteria</taxon>
        <taxon>Rhodobacterales</taxon>
        <taxon>Roseobacteraceae</taxon>
        <taxon>Thalassococcus</taxon>
    </lineage>
</organism>
<keyword evidence="1" id="KW-1133">Transmembrane helix</keyword>
<comment type="caution">
    <text evidence="2">The sequence shown here is derived from an EMBL/GenBank/DDBJ whole genome shotgun (WGS) entry which is preliminary data.</text>
</comment>
<reference evidence="2" key="1">
    <citation type="submission" date="2021-06" db="EMBL/GenBank/DDBJ databases">
        <title>Thalassococcus sp. CAU 1522 isolated from sea sand, Republic of Korea.</title>
        <authorList>
            <person name="Kim W."/>
        </authorList>
    </citation>
    <scope>NUCLEOTIDE SEQUENCE</scope>
    <source>
        <strain evidence="2">CAU 1522</strain>
    </source>
</reference>
<keyword evidence="3" id="KW-1185">Reference proteome</keyword>
<proteinExistence type="predicted"/>
<dbReference type="Proteomes" id="UP001166293">
    <property type="component" value="Unassembled WGS sequence"/>
</dbReference>
<dbReference type="EMBL" id="JAHRWL010000001">
    <property type="protein sequence ID" value="MBV2358390.1"/>
    <property type="molecule type" value="Genomic_DNA"/>
</dbReference>
<evidence type="ECO:0000256" key="1">
    <source>
        <dbReference type="SAM" id="Phobius"/>
    </source>
</evidence>
<accession>A0ABS6N2Y4</accession>
<keyword evidence="1" id="KW-0472">Membrane</keyword>
<evidence type="ECO:0000313" key="3">
    <source>
        <dbReference type="Proteomes" id="UP001166293"/>
    </source>
</evidence>
<protein>
    <submittedName>
        <fullName evidence="2">Uncharacterized protein</fullName>
    </submittedName>
</protein>
<keyword evidence="1" id="KW-0812">Transmembrane</keyword>
<evidence type="ECO:0000313" key="2">
    <source>
        <dbReference type="EMBL" id="MBV2358390.1"/>
    </source>
</evidence>
<dbReference type="RefSeq" id="WP_217776256.1">
    <property type="nucleotide sequence ID" value="NZ_JAHRWL010000001.1"/>
</dbReference>
<name>A0ABS6N2Y4_9RHOB</name>
<feature type="transmembrane region" description="Helical" evidence="1">
    <location>
        <begin position="20"/>
        <end position="41"/>
    </location>
</feature>